<dbReference type="GO" id="GO:0051539">
    <property type="term" value="F:4 iron, 4 sulfur cluster binding"/>
    <property type="evidence" value="ECO:0007669"/>
    <property type="project" value="UniProtKB-KW"/>
</dbReference>
<dbReference type="Proteomes" id="UP000462865">
    <property type="component" value="Unassembled WGS sequence"/>
</dbReference>
<reference evidence="12" key="2">
    <citation type="journal article" date="2019" name="Int. J. Syst. Evol. Microbiol.">
        <title>Gordonibacter faecihominis is a later heterotypic synonym of Gordonibacter urolithinfaciens.</title>
        <authorList>
            <person name="Danylec N."/>
            <person name="Stoll D.A."/>
            <person name="Huch M."/>
        </authorList>
    </citation>
    <scope>NUCLEOTIDE SEQUENCE</scope>
    <source>
        <strain evidence="12">DSM 27213</strain>
    </source>
</reference>
<evidence type="ECO:0000313" key="13">
    <source>
        <dbReference type="Proteomes" id="UP000285258"/>
    </source>
</evidence>
<evidence type="ECO:0000259" key="10">
    <source>
        <dbReference type="PROSITE" id="PS51379"/>
    </source>
</evidence>
<dbReference type="PANTHER" id="PTHR42859:SF17">
    <property type="entry name" value="ELECTRON TRANSPORT PROTEIN HYDN-RELATED"/>
    <property type="match status" value="1"/>
</dbReference>
<keyword evidence="7" id="KW-0408">Iron</keyword>
<keyword evidence="3" id="KW-0004">4Fe-4S</keyword>
<keyword evidence="2" id="KW-0813">Transport</keyword>
<dbReference type="Pfam" id="PF12800">
    <property type="entry name" value="Fer4_4"/>
    <property type="match status" value="1"/>
</dbReference>
<dbReference type="Proteomes" id="UP000285258">
    <property type="component" value="Unassembled WGS sequence"/>
</dbReference>
<evidence type="ECO:0000313" key="12">
    <source>
        <dbReference type="EMBL" id="ROT91488.1"/>
    </source>
</evidence>
<dbReference type="InterPro" id="IPR000813">
    <property type="entry name" value="7Fe_ferredoxin"/>
</dbReference>
<feature type="domain" description="4Fe-4S ferredoxin-type" evidence="10">
    <location>
        <begin position="151"/>
        <end position="183"/>
    </location>
</feature>
<comment type="caution">
    <text evidence="12">The sequence shown here is derived from an EMBL/GenBank/DDBJ whole genome shotgun (WGS) entry which is preliminary data.</text>
</comment>
<reference evidence="13" key="1">
    <citation type="submission" date="2018-05" db="EMBL/GenBank/DDBJ databases">
        <title>Genome Sequencing of selected type strains of the family Eggerthellaceae.</title>
        <authorList>
            <person name="Danylec N."/>
            <person name="Stoll D.A."/>
            <person name="Doetsch A."/>
            <person name="Huch M."/>
        </authorList>
    </citation>
    <scope>NUCLEOTIDE SEQUENCE [LARGE SCALE GENOMIC DNA]</scope>
    <source>
        <strain evidence="13">DSM 27213</strain>
    </source>
</reference>
<evidence type="ECO:0000256" key="7">
    <source>
        <dbReference type="ARBA" id="ARBA00023004"/>
    </source>
</evidence>
<feature type="domain" description="4Fe-4S ferredoxin-type" evidence="10">
    <location>
        <begin position="80"/>
        <end position="109"/>
    </location>
</feature>
<dbReference type="PROSITE" id="PS00198">
    <property type="entry name" value="4FE4S_FER_1"/>
    <property type="match status" value="1"/>
</dbReference>
<evidence type="ECO:0000256" key="8">
    <source>
        <dbReference type="ARBA" id="ARBA00023014"/>
    </source>
</evidence>
<dbReference type="InterPro" id="IPR017896">
    <property type="entry name" value="4Fe4S_Fe-S-bd"/>
</dbReference>
<evidence type="ECO:0000256" key="4">
    <source>
        <dbReference type="ARBA" id="ARBA00022723"/>
    </source>
</evidence>
<sequence>MRAATPAGRKFIIADPSVCIGCKTCMAACLMRHDAPGDVAVPRLTLVTTRTISAPVGCHHCAEAPCVDACPTGCLFSDDEHVGVHPEKCIGCRNCVLACPYGAVEIVTEKLPPEPEPTPEEAAAADAAAKDDKSAKGARARARAKKRKRTRSTVVKCDLCTGCAGGPACAKACPTDALRLIDADFMERARQSKRKAAARATASFASMKLNASLDEGE</sequence>
<accession>A0A423UMS4</accession>
<organism evidence="12 13">
    <name type="scientific">Gordonibacter urolithinfaciens</name>
    <dbReference type="NCBI Taxonomy" id="1335613"/>
    <lineage>
        <taxon>Bacteria</taxon>
        <taxon>Bacillati</taxon>
        <taxon>Actinomycetota</taxon>
        <taxon>Coriobacteriia</taxon>
        <taxon>Eggerthellales</taxon>
        <taxon>Eggerthellaceae</taxon>
        <taxon>Gordonibacter</taxon>
    </lineage>
</organism>
<dbReference type="GO" id="GO:0009055">
    <property type="term" value="F:electron transfer activity"/>
    <property type="evidence" value="ECO:0007669"/>
    <property type="project" value="InterPro"/>
</dbReference>
<dbReference type="GO" id="GO:0046872">
    <property type="term" value="F:metal ion binding"/>
    <property type="evidence" value="ECO:0007669"/>
    <property type="project" value="UniProtKB-KW"/>
</dbReference>
<reference evidence="12" key="3">
    <citation type="journal article" date="2019" name="Microbiol. Resour. Announc.">
        <title>Draft Genome Sequences of Type Strains of Gordonibacter faecihominis, Paraeggerthella hongkongensis, Parvibacter caecicola,Slackia equolifaciens, Slackia faecicanis, and Slackia isoflavoniconvertens.</title>
        <authorList>
            <person name="Danylec N."/>
            <person name="Stoll D.A."/>
            <person name="Dotsch A."/>
            <person name="Huch M."/>
        </authorList>
    </citation>
    <scope>NUCLEOTIDE SEQUENCE</scope>
    <source>
        <strain evidence="12">DSM 27213</strain>
    </source>
</reference>
<dbReference type="SUPFAM" id="SSF54862">
    <property type="entry name" value="4Fe-4S ferredoxins"/>
    <property type="match status" value="1"/>
</dbReference>
<feature type="region of interest" description="Disordered" evidence="9">
    <location>
        <begin position="111"/>
        <end position="147"/>
    </location>
</feature>
<evidence type="ECO:0000256" key="5">
    <source>
        <dbReference type="ARBA" id="ARBA00022737"/>
    </source>
</evidence>
<keyword evidence="6" id="KW-0249">Electron transport</keyword>
<dbReference type="Pfam" id="PF00037">
    <property type="entry name" value="Fer4"/>
    <property type="match status" value="1"/>
</dbReference>
<evidence type="ECO:0000256" key="1">
    <source>
        <dbReference type="ARBA" id="ARBA00001966"/>
    </source>
</evidence>
<dbReference type="InterPro" id="IPR017900">
    <property type="entry name" value="4Fe4S_Fe_S_CS"/>
</dbReference>
<dbReference type="PANTHER" id="PTHR42859">
    <property type="entry name" value="OXIDOREDUCTASE"/>
    <property type="match status" value="1"/>
</dbReference>
<dbReference type="PRINTS" id="PR00354">
    <property type="entry name" value="7FE8SFRDOXIN"/>
</dbReference>
<keyword evidence="4" id="KW-0479">Metal-binding</keyword>
<feature type="compositionally biased region" description="Basic residues" evidence="9">
    <location>
        <begin position="136"/>
        <end position="147"/>
    </location>
</feature>
<keyword evidence="8" id="KW-0411">Iron-sulfur</keyword>
<protein>
    <submittedName>
        <fullName evidence="11">4Fe-4S dicluster domain-containing protein</fullName>
    </submittedName>
    <submittedName>
        <fullName evidence="12">4Fe-4S ferredoxin</fullName>
    </submittedName>
</protein>
<evidence type="ECO:0000256" key="3">
    <source>
        <dbReference type="ARBA" id="ARBA00022485"/>
    </source>
</evidence>
<keyword evidence="5" id="KW-0677">Repeat</keyword>
<dbReference type="AlphaFoldDB" id="A0A423UMS4"/>
<dbReference type="Gene3D" id="3.30.70.20">
    <property type="match status" value="2"/>
</dbReference>
<evidence type="ECO:0000313" key="11">
    <source>
        <dbReference type="EMBL" id="MSA94069.1"/>
    </source>
</evidence>
<reference evidence="11 14" key="4">
    <citation type="journal article" date="2019" name="Nat. Med.">
        <title>A library of human gut bacterial isolates paired with longitudinal multiomics data enables mechanistic microbiome research.</title>
        <authorList>
            <person name="Poyet M."/>
            <person name="Groussin M."/>
            <person name="Gibbons S.M."/>
            <person name="Avila-Pacheco J."/>
            <person name="Jiang X."/>
            <person name="Kearney S.M."/>
            <person name="Perrotta A.R."/>
            <person name="Berdy B."/>
            <person name="Zhao S."/>
            <person name="Lieberman T.D."/>
            <person name="Swanson P.K."/>
            <person name="Smith M."/>
            <person name="Roesemann S."/>
            <person name="Alexander J.E."/>
            <person name="Rich S.A."/>
            <person name="Livny J."/>
            <person name="Vlamakis H."/>
            <person name="Clish C."/>
            <person name="Bullock K."/>
            <person name="Deik A."/>
            <person name="Scott J."/>
            <person name="Pierce K.A."/>
            <person name="Xavier R.J."/>
            <person name="Alm E.J."/>
        </authorList>
    </citation>
    <scope>NUCLEOTIDE SEQUENCE [LARGE SCALE GENOMIC DNA]</scope>
    <source>
        <strain evidence="11 14">BIOML-A1</strain>
    </source>
</reference>
<dbReference type="PROSITE" id="PS51379">
    <property type="entry name" value="4FE4S_FER_2"/>
    <property type="match status" value="3"/>
</dbReference>
<name>A0A423UMS4_9ACTN</name>
<evidence type="ECO:0000256" key="2">
    <source>
        <dbReference type="ARBA" id="ARBA00022448"/>
    </source>
</evidence>
<comment type="cofactor">
    <cofactor evidence="1">
        <name>[4Fe-4S] cluster</name>
        <dbReference type="ChEBI" id="CHEBI:49883"/>
    </cofactor>
</comment>
<evidence type="ECO:0000313" key="14">
    <source>
        <dbReference type="Proteomes" id="UP000462865"/>
    </source>
</evidence>
<feature type="domain" description="4Fe-4S ferredoxin-type" evidence="10">
    <location>
        <begin position="9"/>
        <end position="29"/>
    </location>
</feature>
<dbReference type="EMBL" id="WKZA01000007">
    <property type="protein sequence ID" value="MSA94069.1"/>
    <property type="molecule type" value="Genomic_DNA"/>
</dbReference>
<proteinExistence type="predicted"/>
<gene>
    <name evidence="12" type="ORF">DMP12_02210</name>
    <name evidence="11" type="ORF">GKG38_03145</name>
</gene>
<dbReference type="InterPro" id="IPR050294">
    <property type="entry name" value="RnfB_subfamily"/>
</dbReference>
<dbReference type="EMBL" id="QIBW01000002">
    <property type="protein sequence ID" value="ROT91488.1"/>
    <property type="molecule type" value="Genomic_DNA"/>
</dbReference>
<evidence type="ECO:0000256" key="9">
    <source>
        <dbReference type="SAM" id="MobiDB-lite"/>
    </source>
</evidence>
<evidence type="ECO:0000256" key="6">
    <source>
        <dbReference type="ARBA" id="ARBA00022982"/>
    </source>
</evidence>